<dbReference type="InterPro" id="IPR009335">
    <property type="entry name" value="T3SS_HrpE/ATPase_suE"/>
</dbReference>
<evidence type="ECO:0000256" key="1">
    <source>
        <dbReference type="ARBA" id="ARBA00004496"/>
    </source>
</evidence>
<accession>A0AAJ3H7P6</accession>
<dbReference type="GO" id="GO:0005737">
    <property type="term" value="C:cytoplasm"/>
    <property type="evidence" value="ECO:0007669"/>
    <property type="project" value="UniProtKB-SubCell"/>
</dbReference>
<dbReference type="AlphaFoldDB" id="A0AAJ3H7P6"/>
<keyword evidence="6" id="KW-0175">Coiled coil</keyword>
<evidence type="ECO:0000313" key="8">
    <source>
        <dbReference type="Proteomes" id="UP000546584"/>
    </source>
</evidence>
<evidence type="ECO:0000256" key="4">
    <source>
        <dbReference type="ARBA" id="ARBA00022927"/>
    </source>
</evidence>
<name>A0AAJ3H7P6_9PSED</name>
<dbReference type="KEGG" id="pym:AK972_5046"/>
<dbReference type="InterPro" id="IPR012842">
    <property type="entry name" value="T3SS_SctL/SctL2"/>
</dbReference>
<evidence type="ECO:0000256" key="3">
    <source>
        <dbReference type="ARBA" id="ARBA00022490"/>
    </source>
</evidence>
<dbReference type="RefSeq" id="WP_063033137.1">
    <property type="nucleotide sequence ID" value="NZ_CP012400.2"/>
</dbReference>
<evidence type="ECO:0000256" key="6">
    <source>
        <dbReference type="SAM" id="Coils"/>
    </source>
</evidence>
<proteinExistence type="inferred from homology"/>
<dbReference type="EMBL" id="JACAQR010000023">
    <property type="protein sequence ID" value="NWD43740.1"/>
    <property type="molecule type" value="Genomic_DNA"/>
</dbReference>
<evidence type="ECO:0000256" key="2">
    <source>
        <dbReference type="ARBA" id="ARBA00022448"/>
    </source>
</evidence>
<dbReference type="Proteomes" id="UP000546584">
    <property type="component" value="Unassembled WGS sequence"/>
</dbReference>
<comment type="similarity">
    <text evidence="5">Belongs to the SctL stator family.</text>
</comment>
<dbReference type="NCBIfam" id="TIGR02499">
    <property type="entry name" value="HrpE_YscL_not"/>
    <property type="match status" value="1"/>
</dbReference>
<evidence type="ECO:0000313" key="7">
    <source>
        <dbReference type="EMBL" id="NWD43740.1"/>
    </source>
</evidence>
<evidence type="ECO:0000256" key="5">
    <source>
        <dbReference type="ARBA" id="ARBA00024335"/>
    </source>
</evidence>
<dbReference type="Pfam" id="PF06188">
    <property type="entry name" value="HrpE"/>
    <property type="match status" value="1"/>
</dbReference>
<keyword evidence="4" id="KW-0653">Protein transport</keyword>
<reference evidence="7 8" key="1">
    <citation type="submission" date="2020-04" db="EMBL/GenBank/DDBJ databases">
        <title>Molecular characterization of pseudomonads from Agaricus bisporus reveal novel blotch 2 pathogens in Western Europe.</title>
        <authorList>
            <person name="Taparia T."/>
            <person name="Krijger M."/>
            <person name="Haynes E."/>
            <person name="Elpinstone J.G."/>
            <person name="Noble R."/>
            <person name="Van Der Wolf J."/>
        </authorList>
    </citation>
    <scope>NUCLEOTIDE SEQUENCE [LARGE SCALE GENOMIC DNA]</scope>
    <source>
        <strain evidence="7 8">IPO3753</strain>
    </source>
</reference>
<sequence>MLRRHKIALHDGTPGPTRLLITREEIQESAQANQLLERAKVQAEHLLLLAAEQREELHQKASVEFWQRANSQLKQWESQHQMLSDNLEQYATSIANQALLCLLDDVAPAQRVSALIKQLMAAQMPAVKATLLCHPLERETVERCLARHGATPWIVRTEELIKPQTLVLETDEGDFRIDWLSMRDILLAPKAGKHSE</sequence>
<dbReference type="GO" id="GO:0030254">
    <property type="term" value="P:protein secretion by the type III secretion system"/>
    <property type="evidence" value="ECO:0007669"/>
    <property type="project" value="InterPro"/>
</dbReference>
<comment type="caution">
    <text evidence="7">The sequence shown here is derived from an EMBL/GenBank/DDBJ whole genome shotgun (WGS) entry which is preliminary data.</text>
</comment>
<keyword evidence="3" id="KW-0963">Cytoplasm</keyword>
<feature type="coiled-coil region" evidence="6">
    <location>
        <begin position="36"/>
        <end position="93"/>
    </location>
</feature>
<gene>
    <name evidence="7" type="primary">sctL</name>
    <name evidence="7" type="ORF">HX826_17840</name>
</gene>
<keyword evidence="2" id="KW-0813">Transport</keyword>
<organism evidence="7 8">
    <name type="scientific">Pseudomonas yamanorum</name>
    <dbReference type="NCBI Taxonomy" id="515393"/>
    <lineage>
        <taxon>Bacteria</taxon>
        <taxon>Pseudomonadati</taxon>
        <taxon>Pseudomonadota</taxon>
        <taxon>Gammaproteobacteria</taxon>
        <taxon>Pseudomonadales</taxon>
        <taxon>Pseudomonadaceae</taxon>
        <taxon>Pseudomonas</taxon>
    </lineage>
</organism>
<comment type="subcellular location">
    <subcellularLocation>
        <location evidence="1">Cytoplasm</location>
    </subcellularLocation>
</comment>
<protein>
    <submittedName>
        <fullName evidence="7">Type III secretion system stator protein SctL</fullName>
    </submittedName>
</protein>